<evidence type="ECO:0000313" key="2">
    <source>
        <dbReference type="EMBL" id="QIX01759.1"/>
    </source>
</evidence>
<organism evidence="2 3">
    <name type="scientific">Peltaster fructicola</name>
    <dbReference type="NCBI Taxonomy" id="286661"/>
    <lineage>
        <taxon>Eukaryota</taxon>
        <taxon>Fungi</taxon>
        <taxon>Dikarya</taxon>
        <taxon>Ascomycota</taxon>
        <taxon>Pezizomycotina</taxon>
        <taxon>Dothideomycetes</taxon>
        <taxon>Dothideomycetes incertae sedis</taxon>
        <taxon>Peltaster</taxon>
    </lineage>
</organism>
<sequence>MSSLYQSRWAQVKPQEQPPAPSESQAMPVVEKAAQQTSEEKPAAASTLSAAAVEFSPLPAPPPDISTYDEFAQTGAHQDDLFDDIIPEEMQTRPQDDLFGDDFTPATQPEEELTPAESLVSEPQPQPAQQQRTEPRNRGRGRGRGGATRNEQRRVETTEPAAQPQAPEDAPTGPKKEVQPSVRGDRQATGGVKKPKLSEAELAEKMAQISIKNASLAAAHARAEADAASFEQREAQAKVDASKKSEAAKVRAKEERRDRQQMIGEREKNRQRKLKAMEGREWDAEKNEDDFSRGGRFDKKGSFAGDQAGYTDGREYLVRDAPNAARGGRRQEKPVQQHAPRREDFPELPSLGKADRSEQSKSSWADQVESSTTSA</sequence>
<feature type="compositionally biased region" description="Low complexity" evidence="1">
    <location>
        <begin position="43"/>
        <end position="52"/>
    </location>
</feature>
<dbReference type="AlphaFoldDB" id="A0A6H0Y4I4"/>
<feature type="compositionally biased region" description="Polar residues" evidence="1">
    <location>
        <begin position="121"/>
        <end position="132"/>
    </location>
</feature>
<feature type="compositionally biased region" description="Basic and acidic residues" evidence="1">
    <location>
        <begin position="329"/>
        <end position="345"/>
    </location>
</feature>
<proteinExistence type="predicted"/>
<evidence type="ECO:0000313" key="3">
    <source>
        <dbReference type="Proteomes" id="UP000503462"/>
    </source>
</evidence>
<accession>A0A6H0Y4I4</accession>
<dbReference type="EMBL" id="CP051143">
    <property type="protein sequence ID" value="QIX01759.1"/>
    <property type="molecule type" value="Genomic_DNA"/>
</dbReference>
<feature type="region of interest" description="Disordered" evidence="1">
    <location>
        <begin position="214"/>
        <end position="375"/>
    </location>
</feature>
<feature type="compositionally biased region" description="Polar residues" evidence="1">
    <location>
        <begin position="360"/>
        <end position="375"/>
    </location>
</feature>
<reference evidence="2 3" key="1">
    <citation type="journal article" date="2016" name="Sci. Rep.">
        <title>Peltaster fructicola genome reveals evolution from an invasive phytopathogen to an ectophytic parasite.</title>
        <authorList>
            <person name="Xu C."/>
            <person name="Chen H."/>
            <person name="Gleason M.L."/>
            <person name="Xu J.R."/>
            <person name="Liu H."/>
            <person name="Zhang R."/>
            <person name="Sun G."/>
        </authorList>
    </citation>
    <scope>NUCLEOTIDE SEQUENCE [LARGE SCALE GENOMIC DNA]</scope>
    <source>
        <strain evidence="2 3">LNHT1506</strain>
    </source>
</reference>
<dbReference type="Proteomes" id="UP000503462">
    <property type="component" value="Chromosome 5"/>
</dbReference>
<feature type="compositionally biased region" description="Basic and acidic residues" evidence="1">
    <location>
        <begin position="174"/>
        <end position="186"/>
    </location>
</feature>
<dbReference type="OrthoDB" id="2402960at2759"/>
<evidence type="ECO:0000256" key="1">
    <source>
        <dbReference type="SAM" id="MobiDB-lite"/>
    </source>
</evidence>
<feature type="compositionally biased region" description="Basic and acidic residues" evidence="1">
    <location>
        <begin position="275"/>
        <end position="301"/>
    </location>
</feature>
<feature type="compositionally biased region" description="Low complexity" evidence="1">
    <location>
        <begin position="158"/>
        <end position="172"/>
    </location>
</feature>
<gene>
    <name evidence="2" type="ORF">AMS68_007276</name>
</gene>
<feature type="compositionally biased region" description="Basic and acidic residues" evidence="1">
    <location>
        <begin position="221"/>
        <end position="268"/>
    </location>
</feature>
<name>A0A6H0Y4I4_9PEZI</name>
<keyword evidence="3" id="KW-1185">Reference proteome</keyword>
<protein>
    <submittedName>
        <fullName evidence="2">Uncharacterized protein</fullName>
    </submittedName>
</protein>
<feature type="region of interest" description="Disordered" evidence="1">
    <location>
        <begin position="1"/>
        <end position="197"/>
    </location>
</feature>